<keyword evidence="4" id="KW-0560">Oxidoreductase</keyword>
<organism evidence="6 7">
    <name type="scientific">Coemansia reversa (strain ATCC 12441 / NRRL 1564)</name>
    <dbReference type="NCBI Taxonomy" id="763665"/>
    <lineage>
        <taxon>Eukaryota</taxon>
        <taxon>Fungi</taxon>
        <taxon>Fungi incertae sedis</taxon>
        <taxon>Zoopagomycota</taxon>
        <taxon>Kickxellomycotina</taxon>
        <taxon>Kickxellomycetes</taxon>
        <taxon>Kickxellales</taxon>
        <taxon>Kickxellaceae</taxon>
        <taxon>Coemansia</taxon>
    </lineage>
</organism>
<proteinExistence type="inferred from homology"/>
<sequence length="720" mass="79732">MIRQSQPQDVILKQDHTTIAHTAKGHAGYRAAHGFNNALSEEAKHYSIDPSTVHLHTMNLARTSKIFHVVIIGGSFAGIRAAQDLEHLMLPDLVTITVIERRDKYFYNLGALRSMAKPELIDLVWLPYDNIFRYPHNKVVQGEVTSVYSNSVILKGGRKLDFDSLLVATGSIYPAPCKIDAASHTLGKAELRRYFEMVKVAESILIIGGGPTGIGLAAEIATAYPSKNIYLVHSGTRLLSTEHNSEGMSHKAYKKLNSLKIKIILNERVIIPDDKPLSNNIECRWLKTSKGRNLFSNLQFLCNGITFNTTFMDTLDPIYKHKIIDSKTQQIRVLPTMQINHPELPWIFSAGDVCNTSGEKQAYRADSQGAHVARCMARMAQAWINGDNRWFDVPLKQWHDPAQYMCVAMGPSAGVTETPWMVLGDLPTRIAKSRELFLARRYKEFNLEYPGISKRASRNLTTEISSSDIARIGKHNLVSTTNEPLHRSHNRHVRTRDAVATDLNGKAYDLSKAVARLAISEANHIDDRFNCDRVSLSRTKIHGTARNDVTYPYQKLYGHYEVDSDADLSDGYSTDENVGDIDGPGSPAMLYRQTAPRSNYSGSSSNCSQHMLMANGLMPPNPSSISVNTSTSTDTSSAVSRTPSITSTLLYGPVIPRQAKDRHGVGKPSLFKSHQAIDETLATDSASALIPPVPRKTASYHPLVCTSTGSTATINLEQYN</sequence>
<evidence type="ECO:0000256" key="3">
    <source>
        <dbReference type="ARBA" id="ARBA00022827"/>
    </source>
</evidence>
<dbReference type="GO" id="GO:0050660">
    <property type="term" value="F:flavin adenine dinucleotide binding"/>
    <property type="evidence" value="ECO:0007669"/>
    <property type="project" value="TreeGrafter"/>
</dbReference>
<dbReference type="PRINTS" id="PR00469">
    <property type="entry name" value="PNDRDTASEII"/>
</dbReference>
<evidence type="ECO:0000256" key="4">
    <source>
        <dbReference type="ARBA" id="ARBA00023002"/>
    </source>
</evidence>
<evidence type="ECO:0000256" key="1">
    <source>
        <dbReference type="ARBA" id="ARBA00006442"/>
    </source>
</evidence>
<protein>
    <submittedName>
        <fullName evidence="6">FAD/NAD(P)-binding domain-containing protein</fullName>
    </submittedName>
</protein>
<gene>
    <name evidence="6" type="ORF">COEREDRAFT_80016</name>
</gene>
<reference evidence="6 7" key="1">
    <citation type="journal article" date="2015" name="Genome Biol. Evol.">
        <title>Phylogenomic analyses indicate that early fungi evolved digesting cell walls of algal ancestors of land plants.</title>
        <authorList>
            <person name="Chang Y."/>
            <person name="Wang S."/>
            <person name="Sekimoto S."/>
            <person name="Aerts A.L."/>
            <person name="Choi C."/>
            <person name="Clum A."/>
            <person name="LaButti K.M."/>
            <person name="Lindquist E.A."/>
            <person name="Yee Ngan C."/>
            <person name="Ohm R.A."/>
            <person name="Salamov A.A."/>
            <person name="Grigoriev I.V."/>
            <person name="Spatafora J.W."/>
            <person name="Berbee M.L."/>
        </authorList>
    </citation>
    <scope>NUCLEOTIDE SEQUENCE [LARGE SCALE GENOMIC DNA]</scope>
    <source>
        <strain evidence="6 7">NRRL 1564</strain>
    </source>
</reference>
<dbReference type="PANTHER" id="PTHR43735:SF3">
    <property type="entry name" value="FERROPTOSIS SUPPRESSOR PROTEIN 1"/>
    <property type="match status" value="1"/>
</dbReference>
<dbReference type="InterPro" id="IPR023753">
    <property type="entry name" value="FAD/NAD-binding_dom"/>
</dbReference>
<dbReference type="PRINTS" id="PR00368">
    <property type="entry name" value="FADPNR"/>
</dbReference>
<evidence type="ECO:0000256" key="2">
    <source>
        <dbReference type="ARBA" id="ARBA00022630"/>
    </source>
</evidence>
<dbReference type="Proteomes" id="UP000242474">
    <property type="component" value="Unassembled WGS sequence"/>
</dbReference>
<dbReference type="Pfam" id="PF07992">
    <property type="entry name" value="Pyr_redox_2"/>
    <property type="match status" value="1"/>
</dbReference>
<dbReference type="InterPro" id="IPR036188">
    <property type="entry name" value="FAD/NAD-bd_sf"/>
</dbReference>
<accession>A0A2G5BGG2</accession>
<keyword evidence="2" id="KW-0285">Flavoprotein</keyword>
<dbReference type="EMBL" id="KZ303491">
    <property type="protein sequence ID" value="PIA18062.1"/>
    <property type="molecule type" value="Genomic_DNA"/>
</dbReference>
<dbReference type="STRING" id="763665.A0A2G5BGG2"/>
<keyword evidence="7" id="KW-1185">Reference proteome</keyword>
<evidence type="ECO:0000259" key="5">
    <source>
        <dbReference type="Pfam" id="PF07992"/>
    </source>
</evidence>
<dbReference type="PANTHER" id="PTHR43735">
    <property type="entry name" value="APOPTOSIS-INDUCING FACTOR 1"/>
    <property type="match status" value="1"/>
</dbReference>
<dbReference type="AlphaFoldDB" id="A0A2G5BGG2"/>
<feature type="domain" description="FAD/NAD(P)-binding" evidence="5">
    <location>
        <begin position="67"/>
        <end position="369"/>
    </location>
</feature>
<dbReference type="GO" id="GO:0004174">
    <property type="term" value="F:electron-transferring-flavoprotein dehydrogenase activity"/>
    <property type="evidence" value="ECO:0007669"/>
    <property type="project" value="TreeGrafter"/>
</dbReference>
<dbReference type="GO" id="GO:0005737">
    <property type="term" value="C:cytoplasm"/>
    <property type="evidence" value="ECO:0007669"/>
    <property type="project" value="TreeGrafter"/>
</dbReference>
<keyword evidence="3" id="KW-0274">FAD</keyword>
<dbReference type="SUPFAM" id="SSF51905">
    <property type="entry name" value="FAD/NAD(P)-binding domain"/>
    <property type="match status" value="2"/>
</dbReference>
<evidence type="ECO:0000313" key="6">
    <source>
        <dbReference type="EMBL" id="PIA18062.1"/>
    </source>
</evidence>
<comment type="similarity">
    <text evidence="1">Belongs to the FAD-dependent oxidoreductase family.</text>
</comment>
<dbReference type="Gene3D" id="3.50.50.100">
    <property type="match status" value="1"/>
</dbReference>
<name>A0A2G5BGG2_COERN</name>
<dbReference type="OrthoDB" id="202203at2759"/>
<evidence type="ECO:0000313" key="7">
    <source>
        <dbReference type="Proteomes" id="UP000242474"/>
    </source>
</evidence>